<keyword evidence="2" id="KW-1185">Reference proteome</keyword>
<dbReference type="AlphaFoldDB" id="A0A6A6XWJ8"/>
<reference evidence="1" key="1">
    <citation type="journal article" date="2020" name="Stud. Mycol.">
        <title>101 Dothideomycetes genomes: a test case for predicting lifestyles and emergence of pathogens.</title>
        <authorList>
            <person name="Haridas S."/>
            <person name="Albert R."/>
            <person name="Binder M."/>
            <person name="Bloem J."/>
            <person name="Labutti K."/>
            <person name="Salamov A."/>
            <person name="Andreopoulos B."/>
            <person name="Baker S."/>
            <person name="Barry K."/>
            <person name="Bills G."/>
            <person name="Bluhm B."/>
            <person name="Cannon C."/>
            <person name="Castanera R."/>
            <person name="Culley D."/>
            <person name="Daum C."/>
            <person name="Ezra D."/>
            <person name="Gonzalez J."/>
            <person name="Henrissat B."/>
            <person name="Kuo A."/>
            <person name="Liang C."/>
            <person name="Lipzen A."/>
            <person name="Lutzoni F."/>
            <person name="Magnuson J."/>
            <person name="Mondo S."/>
            <person name="Nolan M."/>
            <person name="Ohm R."/>
            <person name="Pangilinan J."/>
            <person name="Park H.-J."/>
            <person name="Ramirez L."/>
            <person name="Alfaro M."/>
            <person name="Sun H."/>
            <person name="Tritt A."/>
            <person name="Yoshinaga Y."/>
            <person name="Zwiers L.-H."/>
            <person name="Turgeon B."/>
            <person name="Goodwin S."/>
            <person name="Spatafora J."/>
            <person name="Crous P."/>
            <person name="Grigoriev I."/>
        </authorList>
    </citation>
    <scope>NUCLEOTIDE SEQUENCE</scope>
    <source>
        <strain evidence="1">CBS 109.77</strain>
    </source>
</reference>
<dbReference type="EMBL" id="MU001742">
    <property type="protein sequence ID" value="KAF2800810.1"/>
    <property type="molecule type" value="Genomic_DNA"/>
</dbReference>
<gene>
    <name evidence="1" type="ORF">K505DRAFT_331383</name>
</gene>
<evidence type="ECO:0000313" key="2">
    <source>
        <dbReference type="Proteomes" id="UP000799757"/>
    </source>
</evidence>
<accession>A0A6A6XWJ8</accession>
<name>A0A6A6XWJ8_9PLEO</name>
<organism evidence="1 2">
    <name type="scientific">Melanomma pulvis-pyrius CBS 109.77</name>
    <dbReference type="NCBI Taxonomy" id="1314802"/>
    <lineage>
        <taxon>Eukaryota</taxon>
        <taxon>Fungi</taxon>
        <taxon>Dikarya</taxon>
        <taxon>Ascomycota</taxon>
        <taxon>Pezizomycotina</taxon>
        <taxon>Dothideomycetes</taxon>
        <taxon>Pleosporomycetidae</taxon>
        <taxon>Pleosporales</taxon>
        <taxon>Melanommataceae</taxon>
        <taxon>Melanomma</taxon>
    </lineage>
</organism>
<proteinExistence type="predicted"/>
<dbReference type="Proteomes" id="UP000799757">
    <property type="component" value="Unassembled WGS sequence"/>
</dbReference>
<sequence length="154" mass="16999">MSTVFQITITDAVSLQRLASWPEQGPGVVEIRCAMWSPRSHLKTGSSVRVHRWAGVRHGWSVPNRCSTKWHTPTSIRQATTVMGRCGSASVTRNAALRHLTSGLHHRDVVQCEWPRIISLPYASLNMEVACIPVHSSSYILPADLSPPPKINAV</sequence>
<protein>
    <submittedName>
        <fullName evidence="1">Uncharacterized protein</fullName>
    </submittedName>
</protein>
<evidence type="ECO:0000313" key="1">
    <source>
        <dbReference type="EMBL" id="KAF2800810.1"/>
    </source>
</evidence>